<evidence type="ECO:0000313" key="1">
    <source>
        <dbReference type="EMBL" id="KYO67821.1"/>
    </source>
</evidence>
<dbReference type="Gene3D" id="1.20.1500.10">
    <property type="entry name" value="YheA/YmcA-like"/>
    <property type="match status" value="1"/>
</dbReference>
<reference evidence="1 2" key="1">
    <citation type="submission" date="2015-12" db="EMBL/GenBank/DDBJ databases">
        <title>Draft genome of Thermovenabulum gondwanense isolated from a red thermophilic microbial mat colonisisng an outflow channel of a bore well.</title>
        <authorList>
            <person name="Patel B.K."/>
        </authorList>
    </citation>
    <scope>NUCLEOTIDE SEQUENCE [LARGE SCALE GENOMIC DNA]</scope>
    <source>
        <strain evidence="1 2">R270</strain>
    </source>
</reference>
<dbReference type="EMBL" id="LOHZ01000020">
    <property type="protein sequence ID" value="KYO67821.1"/>
    <property type="molecule type" value="Genomic_DNA"/>
</dbReference>
<gene>
    <name evidence="1" type="ORF">ATZ99_04610</name>
</gene>
<dbReference type="Pfam" id="PF06133">
    <property type="entry name" value="Com_YlbF"/>
    <property type="match status" value="1"/>
</dbReference>
<dbReference type="Proteomes" id="UP000075737">
    <property type="component" value="Unassembled WGS sequence"/>
</dbReference>
<protein>
    <submittedName>
        <fullName evidence="1">Uncharacterized protein</fullName>
    </submittedName>
</protein>
<name>A0A162MVF4_9FIRM</name>
<dbReference type="STRING" id="520767.ATZ99_04610"/>
<dbReference type="InterPro" id="IPR023378">
    <property type="entry name" value="YheA/YmcA-like_dom_sf"/>
</dbReference>
<keyword evidence="2" id="KW-1185">Reference proteome</keyword>
<proteinExistence type="predicted"/>
<sequence>MNVYDKAHELARALLESEEYIEFKKAKEELEKDKKALEMLKDLRAKEIEVQTLALSGKTFAEEEQKLNNLYEIIKYHSGIKRYLEAENKLMVLIFDIQKIIFNSLDVQLGE</sequence>
<dbReference type="InterPro" id="IPR010368">
    <property type="entry name" value="Com_YlbF"/>
</dbReference>
<evidence type="ECO:0000313" key="2">
    <source>
        <dbReference type="Proteomes" id="UP000075737"/>
    </source>
</evidence>
<dbReference type="RefSeq" id="WP_068747634.1">
    <property type="nucleotide sequence ID" value="NZ_LOHZ01000020.1"/>
</dbReference>
<accession>A0A162MVF4</accession>
<dbReference type="SUPFAM" id="SSF158622">
    <property type="entry name" value="YheA/YmcA-like"/>
    <property type="match status" value="1"/>
</dbReference>
<comment type="caution">
    <text evidence="1">The sequence shown here is derived from an EMBL/GenBank/DDBJ whole genome shotgun (WGS) entry which is preliminary data.</text>
</comment>
<organism evidence="1 2">
    <name type="scientific">Thermovenabulum gondwanense</name>
    <dbReference type="NCBI Taxonomy" id="520767"/>
    <lineage>
        <taxon>Bacteria</taxon>
        <taxon>Bacillati</taxon>
        <taxon>Bacillota</taxon>
        <taxon>Clostridia</taxon>
        <taxon>Thermosediminibacterales</taxon>
        <taxon>Thermosediminibacteraceae</taxon>
        <taxon>Thermovenabulum</taxon>
    </lineage>
</organism>
<dbReference type="OrthoDB" id="9811402at2"/>
<dbReference type="AlphaFoldDB" id="A0A162MVF4"/>